<reference evidence="4 5" key="1">
    <citation type="submission" date="2016-10" db="EMBL/GenBank/DDBJ databases">
        <authorList>
            <person name="de Groot N.N."/>
        </authorList>
    </citation>
    <scope>NUCLEOTIDE SEQUENCE [LARGE SCALE GENOMIC DNA]</scope>
    <source>
        <strain evidence="4 5">DSM 19803</strain>
    </source>
</reference>
<name>A0A1G7WAY6_9FLAO</name>
<dbReference type="SUPFAM" id="SSF51735">
    <property type="entry name" value="NAD(P)-binding Rossmann-fold domains"/>
    <property type="match status" value="1"/>
</dbReference>
<proteinExistence type="predicted"/>
<dbReference type="Gene3D" id="3.40.50.720">
    <property type="entry name" value="NAD(P)-binding Rossmann-like Domain"/>
    <property type="match status" value="2"/>
</dbReference>
<keyword evidence="2" id="KW-0520">NAD</keyword>
<organism evidence="4 5">
    <name type="scientific">Psychroflexus sediminis</name>
    <dbReference type="NCBI Taxonomy" id="470826"/>
    <lineage>
        <taxon>Bacteria</taxon>
        <taxon>Pseudomonadati</taxon>
        <taxon>Bacteroidota</taxon>
        <taxon>Flavobacteriia</taxon>
        <taxon>Flavobacteriales</taxon>
        <taxon>Flavobacteriaceae</taxon>
        <taxon>Psychroflexus</taxon>
    </lineage>
</organism>
<dbReference type="RefSeq" id="WP_093367216.1">
    <property type="nucleotide sequence ID" value="NZ_FNCW01000005.1"/>
</dbReference>
<evidence type="ECO:0000259" key="3">
    <source>
        <dbReference type="Pfam" id="PF02826"/>
    </source>
</evidence>
<feature type="domain" description="D-isomer specific 2-hydroxyacid dehydrogenase NAD-binding" evidence="3">
    <location>
        <begin position="103"/>
        <end position="273"/>
    </location>
</feature>
<dbReference type="GO" id="GO:0051287">
    <property type="term" value="F:NAD binding"/>
    <property type="evidence" value="ECO:0007669"/>
    <property type="project" value="InterPro"/>
</dbReference>
<dbReference type="PROSITE" id="PS00671">
    <property type="entry name" value="D_2_HYDROXYACID_DH_3"/>
    <property type="match status" value="1"/>
</dbReference>
<dbReference type="Pfam" id="PF02826">
    <property type="entry name" value="2-Hacid_dh_C"/>
    <property type="match status" value="1"/>
</dbReference>
<dbReference type="EMBL" id="FNCW01000005">
    <property type="protein sequence ID" value="SDG69122.1"/>
    <property type="molecule type" value="Genomic_DNA"/>
</dbReference>
<dbReference type="GO" id="GO:0016616">
    <property type="term" value="F:oxidoreductase activity, acting on the CH-OH group of donors, NAD or NADP as acceptor"/>
    <property type="evidence" value="ECO:0007669"/>
    <property type="project" value="UniProtKB-ARBA"/>
</dbReference>
<evidence type="ECO:0000313" key="4">
    <source>
        <dbReference type="EMBL" id="SDG69122.1"/>
    </source>
</evidence>
<sequence>MSIVLVSTARAPEKWASTLKEKNESLDIQIYPDVDRPEDIEFAISWKHPEGLYQTYPNLKVIASMGAGVNHILKDENLPEHVKVTRIVDDQLTKDMSHFVLLQCLAVSRNLFTHLQDQASKTWKMKSYQTPEKTSVGIMGYGVLGQAAGNVLKANGFDVRGYANTSKTVDGIKVYGADERDEFLKNTQILVCLLPVTSKTKGILNLEVFKKLKSNAYLVNVARGEHVVEADLISAIDRGILQGASLDVFQEEPLPESHPFWNHPHIQITPHVASMTDPESVANQLLENYRRMQNGESLMNEVDVDKGY</sequence>
<dbReference type="OrthoDB" id="9805416at2"/>
<dbReference type="PANTHER" id="PTHR43333:SF1">
    <property type="entry name" value="D-ISOMER SPECIFIC 2-HYDROXYACID DEHYDROGENASE NAD-BINDING DOMAIN-CONTAINING PROTEIN"/>
    <property type="match status" value="1"/>
</dbReference>
<keyword evidence="1" id="KW-0560">Oxidoreductase</keyword>
<keyword evidence="5" id="KW-1185">Reference proteome</keyword>
<dbReference type="InterPro" id="IPR006140">
    <property type="entry name" value="D-isomer_DH_NAD-bd"/>
</dbReference>
<evidence type="ECO:0000256" key="2">
    <source>
        <dbReference type="ARBA" id="ARBA00023027"/>
    </source>
</evidence>
<dbReference type="InterPro" id="IPR036291">
    <property type="entry name" value="NAD(P)-bd_dom_sf"/>
</dbReference>
<evidence type="ECO:0000256" key="1">
    <source>
        <dbReference type="ARBA" id="ARBA00023002"/>
    </source>
</evidence>
<dbReference type="AlphaFoldDB" id="A0A1G7WAY6"/>
<evidence type="ECO:0000313" key="5">
    <source>
        <dbReference type="Proteomes" id="UP000199296"/>
    </source>
</evidence>
<dbReference type="STRING" id="470826.SAMN04488027_105107"/>
<dbReference type="InterPro" id="IPR029753">
    <property type="entry name" value="D-isomer_DH_CS"/>
</dbReference>
<dbReference type="CDD" id="cd12164">
    <property type="entry name" value="GDH_like_2"/>
    <property type="match status" value="1"/>
</dbReference>
<dbReference type="PANTHER" id="PTHR43333">
    <property type="entry name" value="2-HACID_DH_C DOMAIN-CONTAINING PROTEIN"/>
    <property type="match status" value="1"/>
</dbReference>
<protein>
    <submittedName>
        <fullName evidence="4">Glyoxylate/hydroxypyruvate reductase A</fullName>
    </submittedName>
</protein>
<dbReference type="SUPFAM" id="SSF52283">
    <property type="entry name" value="Formate/glycerate dehydrogenase catalytic domain-like"/>
    <property type="match status" value="1"/>
</dbReference>
<keyword evidence="4" id="KW-0670">Pyruvate</keyword>
<dbReference type="Proteomes" id="UP000199296">
    <property type="component" value="Unassembled WGS sequence"/>
</dbReference>
<accession>A0A1G7WAY6</accession>
<gene>
    <name evidence="4" type="ORF">SAMN04488027_105107</name>
</gene>